<name>A0A975GL14_9BACT</name>
<evidence type="ECO:0000313" key="2">
    <source>
        <dbReference type="Proteomes" id="UP000663722"/>
    </source>
</evidence>
<gene>
    <name evidence="1" type="ORF">dnm_003220</name>
</gene>
<organism evidence="1 2">
    <name type="scientific">Desulfonema magnum</name>
    <dbReference type="NCBI Taxonomy" id="45655"/>
    <lineage>
        <taxon>Bacteria</taxon>
        <taxon>Pseudomonadati</taxon>
        <taxon>Thermodesulfobacteriota</taxon>
        <taxon>Desulfobacteria</taxon>
        <taxon>Desulfobacterales</taxon>
        <taxon>Desulfococcaceae</taxon>
        <taxon>Desulfonema</taxon>
    </lineage>
</organism>
<reference evidence="1" key="1">
    <citation type="journal article" date="2021" name="Microb. Physiol.">
        <title>Proteogenomic Insights into the Physiology of Marine, Sulfate-Reducing, Filamentous Desulfonema limicola and Desulfonema magnum.</title>
        <authorList>
            <person name="Schnaars V."/>
            <person name="Wohlbrand L."/>
            <person name="Scheve S."/>
            <person name="Hinrichs C."/>
            <person name="Reinhardt R."/>
            <person name="Rabus R."/>
        </authorList>
    </citation>
    <scope>NUCLEOTIDE SEQUENCE</scope>
    <source>
        <strain evidence="1">4be13</strain>
    </source>
</reference>
<dbReference type="Proteomes" id="UP000663722">
    <property type="component" value="Chromosome"/>
</dbReference>
<dbReference type="KEGG" id="dmm:dnm_003220"/>
<accession>A0A975GL14</accession>
<keyword evidence="2" id="KW-1185">Reference proteome</keyword>
<evidence type="ECO:0000313" key="1">
    <source>
        <dbReference type="EMBL" id="QTA84328.1"/>
    </source>
</evidence>
<protein>
    <submittedName>
        <fullName evidence="1">Uncharacterized protein</fullName>
    </submittedName>
</protein>
<proteinExistence type="predicted"/>
<dbReference type="EMBL" id="CP061800">
    <property type="protein sequence ID" value="QTA84328.1"/>
    <property type="molecule type" value="Genomic_DNA"/>
</dbReference>
<sequence length="41" mass="4525">MSSVERNDRKELDDRMIMRPAERPEMSGIASAICGMAGSLL</sequence>
<dbReference type="AlphaFoldDB" id="A0A975GL14"/>